<evidence type="ECO:0000256" key="4">
    <source>
        <dbReference type="ARBA" id="ARBA00023163"/>
    </source>
</evidence>
<name>A0A5B3GCL0_9BACT</name>
<dbReference type="SUPFAM" id="SSF88946">
    <property type="entry name" value="Sigma2 domain of RNA polymerase sigma factors"/>
    <property type="match status" value="1"/>
</dbReference>
<keyword evidence="3" id="KW-0731">Sigma factor</keyword>
<dbReference type="Gene3D" id="1.10.10.10">
    <property type="entry name" value="Winged helix-like DNA-binding domain superfamily/Winged helix DNA-binding domain"/>
    <property type="match status" value="1"/>
</dbReference>
<evidence type="ECO:0000256" key="2">
    <source>
        <dbReference type="ARBA" id="ARBA00023015"/>
    </source>
</evidence>
<dbReference type="InterPro" id="IPR014284">
    <property type="entry name" value="RNA_pol_sigma-70_dom"/>
</dbReference>
<evidence type="ECO:0000313" key="7">
    <source>
        <dbReference type="EMBL" id="KAA2371463.1"/>
    </source>
</evidence>
<dbReference type="PANTHER" id="PTHR43133:SF46">
    <property type="entry name" value="RNA POLYMERASE SIGMA-70 FACTOR ECF SUBFAMILY"/>
    <property type="match status" value="1"/>
</dbReference>
<sequence length="179" mass="20718">MAYTFDISDNRRIVEALKTGDEETFKEVYTAFCAPLRHYATTILQNEQAAYEVVQDVFTAVWLNRKRLDAAKPLRNYLLRAVHNNSLRLLKYDEARRRREISAAAELHGGWDQEKEVPPPELAPAISRLPEQSRKVLLMSYWENKKNAAIATELSISVRTVETILYKVVKKLRGEIKKK</sequence>
<evidence type="ECO:0000256" key="3">
    <source>
        <dbReference type="ARBA" id="ARBA00023082"/>
    </source>
</evidence>
<dbReference type="EMBL" id="VVXK01000003">
    <property type="protein sequence ID" value="KAA2371463.1"/>
    <property type="molecule type" value="Genomic_DNA"/>
</dbReference>
<dbReference type="GO" id="GO:0003677">
    <property type="term" value="F:DNA binding"/>
    <property type="evidence" value="ECO:0007669"/>
    <property type="project" value="InterPro"/>
</dbReference>
<dbReference type="InterPro" id="IPR013325">
    <property type="entry name" value="RNA_pol_sigma_r2"/>
</dbReference>
<dbReference type="InterPro" id="IPR036388">
    <property type="entry name" value="WH-like_DNA-bd_sf"/>
</dbReference>
<keyword evidence="2" id="KW-0805">Transcription regulation</keyword>
<evidence type="ECO:0000259" key="5">
    <source>
        <dbReference type="Pfam" id="PF04542"/>
    </source>
</evidence>
<dbReference type="RefSeq" id="WP_022061826.1">
    <property type="nucleotide sequence ID" value="NZ_CATVWL010000007.1"/>
</dbReference>
<organism evidence="7 8">
    <name type="scientific">Alistipes shahii</name>
    <dbReference type="NCBI Taxonomy" id="328814"/>
    <lineage>
        <taxon>Bacteria</taxon>
        <taxon>Pseudomonadati</taxon>
        <taxon>Bacteroidota</taxon>
        <taxon>Bacteroidia</taxon>
        <taxon>Bacteroidales</taxon>
        <taxon>Rikenellaceae</taxon>
        <taxon>Alistipes</taxon>
    </lineage>
</organism>
<comment type="similarity">
    <text evidence="1">Belongs to the sigma-70 factor family. ECF subfamily.</text>
</comment>
<dbReference type="GO" id="GO:0016987">
    <property type="term" value="F:sigma factor activity"/>
    <property type="evidence" value="ECO:0007669"/>
    <property type="project" value="UniProtKB-KW"/>
</dbReference>
<feature type="domain" description="RNA polymerase sigma factor 70 region 4 type 2" evidence="6">
    <location>
        <begin position="125"/>
        <end position="172"/>
    </location>
</feature>
<dbReference type="GO" id="GO:0006352">
    <property type="term" value="P:DNA-templated transcription initiation"/>
    <property type="evidence" value="ECO:0007669"/>
    <property type="project" value="InterPro"/>
</dbReference>
<feature type="domain" description="RNA polymerase sigma-70 region 2" evidence="5">
    <location>
        <begin position="34"/>
        <end position="91"/>
    </location>
</feature>
<evidence type="ECO:0000259" key="6">
    <source>
        <dbReference type="Pfam" id="PF08281"/>
    </source>
</evidence>
<accession>A0A5B3GCL0</accession>
<dbReference type="Pfam" id="PF04542">
    <property type="entry name" value="Sigma70_r2"/>
    <property type="match status" value="1"/>
</dbReference>
<dbReference type="Gene3D" id="1.10.1740.10">
    <property type="match status" value="1"/>
</dbReference>
<dbReference type="Pfam" id="PF08281">
    <property type="entry name" value="Sigma70_r4_2"/>
    <property type="match status" value="1"/>
</dbReference>
<dbReference type="InterPro" id="IPR039425">
    <property type="entry name" value="RNA_pol_sigma-70-like"/>
</dbReference>
<dbReference type="SUPFAM" id="SSF88659">
    <property type="entry name" value="Sigma3 and sigma4 domains of RNA polymerase sigma factors"/>
    <property type="match status" value="1"/>
</dbReference>
<dbReference type="InterPro" id="IPR013324">
    <property type="entry name" value="RNA_pol_sigma_r3/r4-like"/>
</dbReference>
<dbReference type="Proteomes" id="UP000323567">
    <property type="component" value="Unassembled WGS sequence"/>
</dbReference>
<dbReference type="NCBIfam" id="TIGR02937">
    <property type="entry name" value="sigma70-ECF"/>
    <property type="match status" value="1"/>
</dbReference>
<keyword evidence="4" id="KW-0804">Transcription</keyword>
<dbReference type="CDD" id="cd06171">
    <property type="entry name" value="Sigma70_r4"/>
    <property type="match status" value="1"/>
</dbReference>
<dbReference type="InterPro" id="IPR007627">
    <property type="entry name" value="RNA_pol_sigma70_r2"/>
</dbReference>
<reference evidence="7 8" key="1">
    <citation type="journal article" date="2019" name="Nat. Med.">
        <title>A library of human gut bacterial isolates paired with longitudinal multiomics data enables mechanistic microbiome research.</title>
        <authorList>
            <person name="Poyet M."/>
            <person name="Groussin M."/>
            <person name="Gibbons S.M."/>
            <person name="Avila-Pacheco J."/>
            <person name="Jiang X."/>
            <person name="Kearney S.M."/>
            <person name="Perrotta A.R."/>
            <person name="Berdy B."/>
            <person name="Zhao S."/>
            <person name="Lieberman T.D."/>
            <person name="Swanson P.K."/>
            <person name="Smith M."/>
            <person name="Roesemann S."/>
            <person name="Alexander J.E."/>
            <person name="Rich S.A."/>
            <person name="Livny J."/>
            <person name="Vlamakis H."/>
            <person name="Clish C."/>
            <person name="Bullock K."/>
            <person name="Deik A."/>
            <person name="Scott J."/>
            <person name="Pierce K.A."/>
            <person name="Xavier R.J."/>
            <person name="Alm E.J."/>
        </authorList>
    </citation>
    <scope>NUCLEOTIDE SEQUENCE [LARGE SCALE GENOMIC DNA]</scope>
    <source>
        <strain evidence="7 8">BIOML-A2</strain>
    </source>
</reference>
<dbReference type="PANTHER" id="PTHR43133">
    <property type="entry name" value="RNA POLYMERASE ECF-TYPE SIGMA FACTO"/>
    <property type="match status" value="1"/>
</dbReference>
<evidence type="ECO:0000313" key="8">
    <source>
        <dbReference type="Proteomes" id="UP000323567"/>
    </source>
</evidence>
<protein>
    <submittedName>
        <fullName evidence="7">Sigma-70 family RNA polymerase sigma factor</fullName>
    </submittedName>
</protein>
<comment type="caution">
    <text evidence="7">The sequence shown here is derived from an EMBL/GenBank/DDBJ whole genome shotgun (WGS) entry which is preliminary data.</text>
</comment>
<proteinExistence type="inferred from homology"/>
<dbReference type="InterPro" id="IPR013249">
    <property type="entry name" value="RNA_pol_sigma70_r4_t2"/>
</dbReference>
<gene>
    <name evidence="7" type="ORF">F2Y13_03585</name>
</gene>
<evidence type="ECO:0000256" key="1">
    <source>
        <dbReference type="ARBA" id="ARBA00010641"/>
    </source>
</evidence>
<dbReference type="AlphaFoldDB" id="A0A5B3GCL0"/>